<dbReference type="CDD" id="cd00570">
    <property type="entry name" value="GST_N_family"/>
    <property type="match status" value="1"/>
</dbReference>
<dbReference type="EMBL" id="QXDF01000001">
    <property type="protein sequence ID" value="RIA56330.1"/>
    <property type="molecule type" value="Genomic_DNA"/>
</dbReference>
<dbReference type="SFLD" id="SFLDS00019">
    <property type="entry name" value="Glutathione_Transferase_(cytos"/>
    <property type="match status" value="1"/>
</dbReference>
<dbReference type="RefSeq" id="WP_119061134.1">
    <property type="nucleotide sequence ID" value="NZ_QXDF01000001.1"/>
</dbReference>
<dbReference type="InterPro" id="IPR004046">
    <property type="entry name" value="GST_C"/>
</dbReference>
<name>A0A397Q492_9HYPH</name>
<dbReference type="PROSITE" id="PS50404">
    <property type="entry name" value="GST_NTER"/>
    <property type="match status" value="1"/>
</dbReference>
<dbReference type="InterPro" id="IPR010987">
    <property type="entry name" value="Glutathione-S-Trfase_C-like"/>
</dbReference>
<dbReference type="InterPro" id="IPR040079">
    <property type="entry name" value="Glutathione_S-Trfase"/>
</dbReference>
<gene>
    <name evidence="4" type="ORF">BXY53_1434</name>
</gene>
<keyword evidence="4" id="KW-0808">Transferase</keyword>
<dbReference type="PANTHER" id="PTHR43969:SF9">
    <property type="entry name" value="GLUTATHIONE S TRANSFERASE D10, ISOFORM A-RELATED"/>
    <property type="match status" value="1"/>
</dbReference>
<reference evidence="4 5" key="1">
    <citation type="submission" date="2018-08" db="EMBL/GenBank/DDBJ databases">
        <title>Genomic Encyclopedia of Archaeal and Bacterial Type Strains, Phase II (KMG-II): from individual species to whole genera.</title>
        <authorList>
            <person name="Goeker M."/>
        </authorList>
    </citation>
    <scope>NUCLEOTIDE SEQUENCE [LARGE SCALE GENOMIC DNA]</scope>
    <source>
        <strain evidence="4 5">DSM 5002</strain>
    </source>
</reference>
<evidence type="ECO:0000259" key="2">
    <source>
        <dbReference type="PROSITE" id="PS50404"/>
    </source>
</evidence>
<dbReference type="OrthoDB" id="9794721at2"/>
<feature type="domain" description="GST C-terminal" evidence="3">
    <location>
        <begin position="92"/>
        <end position="226"/>
    </location>
</feature>
<dbReference type="Gene3D" id="3.40.30.10">
    <property type="entry name" value="Glutaredoxin"/>
    <property type="match status" value="1"/>
</dbReference>
<dbReference type="InterPro" id="IPR004045">
    <property type="entry name" value="Glutathione_S-Trfase_N"/>
</dbReference>
<feature type="domain" description="GST N-terminal" evidence="2">
    <location>
        <begin position="1"/>
        <end position="79"/>
    </location>
</feature>
<dbReference type="SUPFAM" id="SSF52833">
    <property type="entry name" value="Thioredoxin-like"/>
    <property type="match status" value="1"/>
</dbReference>
<dbReference type="Pfam" id="PF13417">
    <property type="entry name" value="GST_N_3"/>
    <property type="match status" value="1"/>
</dbReference>
<dbReference type="InterPro" id="IPR036249">
    <property type="entry name" value="Thioredoxin-like_sf"/>
</dbReference>
<dbReference type="AlphaFoldDB" id="A0A397Q492"/>
<dbReference type="GO" id="GO:0004364">
    <property type="term" value="F:glutathione transferase activity"/>
    <property type="evidence" value="ECO:0007669"/>
    <property type="project" value="TreeGrafter"/>
</dbReference>
<dbReference type="InterPro" id="IPR036282">
    <property type="entry name" value="Glutathione-S-Trfase_C_sf"/>
</dbReference>
<dbReference type="SFLD" id="SFLDG00358">
    <property type="entry name" value="Main_(cytGST)"/>
    <property type="match status" value="1"/>
</dbReference>
<dbReference type="CDD" id="cd00299">
    <property type="entry name" value="GST_C_family"/>
    <property type="match status" value="1"/>
</dbReference>
<dbReference type="PROSITE" id="PS50405">
    <property type="entry name" value="GST_CTER"/>
    <property type="match status" value="1"/>
</dbReference>
<evidence type="ECO:0000313" key="5">
    <source>
        <dbReference type="Proteomes" id="UP000266273"/>
    </source>
</evidence>
<comment type="subunit">
    <text evidence="1">Homodimer.</text>
</comment>
<comment type="caution">
    <text evidence="4">The sequence shown here is derived from an EMBL/GenBank/DDBJ whole genome shotgun (WGS) entry which is preliminary data.</text>
</comment>
<evidence type="ECO:0000259" key="3">
    <source>
        <dbReference type="PROSITE" id="PS50405"/>
    </source>
</evidence>
<organism evidence="4 5">
    <name type="scientific">Dichotomicrobium thermohalophilum</name>
    <dbReference type="NCBI Taxonomy" id="933063"/>
    <lineage>
        <taxon>Bacteria</taxon>
        <taxon>Pseudomonadati</taxon>
        <taxon>Pseudomonadota</taxon>
        <taxon>Alphaproteobacteria</taxon>
        <taxon>Hyphomicrobiales</taxon>
        <taxon>Hyphomicrobiaceae</taxon>
        <taxon>Dichotomicrobium</taxon>
    </lineage>
</organism>
<evidence type="ECO:0000313" key="4">
    <source>
        <dbReference type="EMBL" id="RIA56330.1"/>
    </source>
</evidence>
<dbReference type="Proteomes" id="UP000266273">
    <property type="component" value="Unassembled WGS sequence"/>
</dbReference>
<dbReference type="SUPFAM" id="SSF47616">
    <property type="entry name" value="GST C-terminal domain-like"/>
    <property type="match status" value="1"/>
</dbReference>
<dbReference type="GO" id="GO:0006749">
    <property type="term" value="P:glutathione metabolic process"/>
    <property type="evidence" value="ECO:0007669"/>
    <property type="project" value="TreeGrafter"/>
</dbReference>
<dbReference type="Pfam" id="PF00043">
    <property type="entry name" value="GST_C"/>
    <property type="match status" value="1"/>
</dbReference>
<proteinExistence type="predicted"/>
<accession>A0A397Q492</accession>
<protein>
    <submittedName>
        <fullName evidence="4">Glutathione S-transferase</fullName>
    </submittedName>
</protein>
<evidence type="ECO:0000256" key="1">
    <source>
        <dbReference type="ARBA" id="ARBA00011738"/>
    </source>
</evidence>
<sequence length="231" mass="26964">MWTLYHFPLCAFSRSIRLALGEYAWEVTLDEQRPWQVSRDFLEVNPAGYVPVLKGPSELRICGAYAISEYLADTSGRPGRGGRRENTLFPGKAEARAEVRRLVDWFHRKFDEEAGRCILEEKLYQRYPEARRTPDPELIRLGRENLRYHLSYVSYLAHHRDWLAGERMSFADLAAAAHLSVMDYLEEVPWEKYPEAKEWYARVKSRPSFRPLLGDRLTVLAPPAHYADLDF</sequence>
<dbReference type="Gene3D" id="1.20.1050.10">
    <property type="match status" value="1"/>
</dbReference>
<keyword evidence="5" id="KW-1185">Reference proteome</keyword>
<dbReference type="PANTHER" id="PTHR43969">
    <property type="entry name" value="GLUTATHIONE S TRANSFERASE D10, ISOFORM A-RELATED"/>
    <property type="match status" value="1"/>
</dbReference>